<feature type="chain" id="PRO_5047089050" evidence="2">
    <location>
        <begin position="18"/>
        <end position="255"/>
    </location>
</feature>
<evidence type="ECO:0000256" key="1">
    <source>
        <dbReference type="SAM" id="MobiDB-lite"/>
    </source>
</evidence>
<gene>
    <name evidence="3" type="primary">Necator_chrI.g1140</name>
    <name evidence="3" type="ORF">RB195_005016</name>
</gene>
<evidence type="ECO:0000313" key="3">
    <source>
        <dbReference type="EMBL" id="KAK6727063.1"/>
    </source>
</evidence>
<dbReference type="Proteomes" id="UP001303046">
    <property type="component" value="Unassembled WGS sequence"/>
</dbReference>
<keyword evidence="2" id="KW-0732">Signal</keyword>
<feature type="region of interest" description="Disordered" evidence="1">
    <location>
        <begin position="154"/>
        <end position="181"/>
    </location>
</feature>
<comment type="caution">
    <text evidence="3">The sequence shown here is derived from an EMBL/GenBank/DDBJ whole genome shotgun (WGS) entry which is preliminary data.</text>
</comment>
<accession>A0ABR1BKV1</accession>
<feature type="signal peptide" evidence="2">
    <location>
        <begin position="1"/>
        <end position="17"/>
    </location>
</feature>
<dbReference type="EMBL" id="JAVFWL010000001">
    <property type="protein sequence ID" value="KAK6727063.1"/>
    <property type="molecule type" value="Genomic_DNA"/>
</dbReference>
<protein>
    <submittedName>
        <fullName evidence="3">Uncharacterized protein</fullName>
    </submittedName>
</protein>
<evidence type="ECO:0000256" key="2">
    <source>
        <dbReference type="SAM" id="SignalP"/>
    </source>
</evidence>
<organism evidence="3 4">
    <name type="scientific">Necator americanus</name>
    <name type="common">Human hookworm</name>
    <dbReference type="NCBI Taxonomy" id="51031"/>
    <lineage>
        <taxon>Eukaryota</taxon>
        <taxon>Metazoa</taxon>
        <taxon>Ecdysozoa</taxon>
        <taxon>Nematoda</taxon>
        <taxon>Chromadorea</taxon>
        <taxon>Rhabditida</taxon>
        <taxon>Rhabditina</taxon>
        <taxon>Rhabditomorpha</taxon>
        <taxon>Strongyloidea</taxon>
        <taxon>Ancylostomatidae</taxon>
        <taxon>Bunostominae</taxon>
        <taxon>Necator</taxon>
    </lineage>
</organism>
<evidence type="ECO:0000313" key="4">
    <source>
        <dbReference type="Proteomes" id="UP001303046"/>
    </source>
</evidence>
<keyword evidence="4" id="KW-1185">Reference proteome</keyword>
<reference evidence="3 4" key="1">
    <citation type="submission" date="2023-08" db="EMBL/GenBank/DDBJ databases">
        <title>A Necator americanus chromosomal reference genome.</title>
        <authorList>
            <person name="Ilik V."/>
            <person name="Petrzelkova K.J."/>
            <person name="Pardy F."/>
            <person name="Fuh T."/>
            <person name="Niatou-Singa F.S."/>
            <person name="Gouil Q."/>
            <person name="Baker L."/>
            <person name="Ritchie M.E."/>
            <person name="Jex A.R."/>
            <person name="Gazzola D."/>
            <person name="Li H."/>
            <person name="Toshio Fujiwara R."/>
            <person name="Zhan B."/>
            <person name="Aroian R.V."/>
            <person name="Pafco B."/>
            <person name="Schwarz E.M."/>
        </authorList>
    </citation>
    <scope>NUCLEOTIDE SEQUENCE [LARGE SCALE GENOMIC DNA]</scope>
    <source>
        <strain evidence="3 4">Aroian</strain>
        <tissue evidence="3">Whole animal</tissue>
    </source>
</reference>
<feature type="compositionally biased region" description="Acidic residues" evidence="1">
    <location>
        <begin position="167"/>
        <end position="177"/>
    </location>
</feature>
<name>A0ABR1BKV1_NECAM</name>
<proteinExistence type="predicted"/>
<sequence length="255" mass="29589">MKVAVSLLLLTCYCSEANIMRMRRPRKPRSGFLMIDNVRTLATSTTEPKTDSDVKNKAPRHVNEEKQEYLAMKEDSNENIGMQEPEIARRPIDRQEKYWHELNEKEGDKWKIIEPVHEGNGISYNIFMHFDFNKDLEKSKIFLKEMLGNILKRRDQEDGSSAGGSGDDSDPDVELTDEDRRTLRHPCSTHHERLVKRFERAGCTGVSDFSSTVCRDFFECVLKTDASISRCDPKICENFNVIRKKKKCYVKLFPC</sequence>